<comment type="similarity">
    <text evidence="1">Belongs to the TRAFAC class TrmE-Era-EngA-EngB-Septin-like GTPase superfamily. AIG1/Toc34/Toc159-like paraseptin GTPase family. IAN subfamily.</text>
</comment>
<feature type="domain" description="AIG1-type G" evidence="5">
    <location>
        <begin position="5"/>
        <end position="208"/>
    </location>
</feature>
<dbReference type="OMA" id="EMEHEEY"/>
<dbReference type="PANTHER" id="PTHR10903">
    <property type="entry name" value="GTPASE, IMAP FAMILY MEMBER-RELATED"/>
    <property type="match status" value="1"/>
</dbReference>
<evidence type="ECO:0000256" key="2">
    <source>
        <dbReference type="ARBA" id="ARBA00022741"/>
    </source>
</evidence>
<dbReference type="Pfam" id="PF04548">
    <property type="entry name" value="AIG1"/>
    <property type="match status" value="1"/>
</dbReference>
<protein>
    <recommendedName>
        <fullName evidence="5">AIG1-type G domain-containing protein</fullName>
    </recommendedName>
</protein>
<feature type="coiled-coil region" evidence="4">
    <location>
        <begin position="203"/>
        <end position="271"/>
    </location>
</feature>
<evidence type="ECO:0000259" key="5">
    <source>
        <dbReference type="PROSITE" id="PS51720"/>
    </source>
</evidence>
<keyword evidence="3" id="KW-0342">GTP-binding</keyword>
<organism evidence="6 7">
    <name type="scientific">Chelonoidis abingdonii</name>
    <name type="common">Abingdon island giant tortoise</name>
    <name type="synonym">Testudo abingdonii</name>
    <dbReference type="NCBI Taxonomy" id="106734"/>
    <lineage>
        <taxon>Eukaryota</taxon>
        <taxon>Metazoa</taxon>
        <taxon>Chordata</taxon>
        <taxon>Craniata</taxon>
        <taxon>Vertebrata</taxon>
        <taxon>Euteleostomi</taxon>
        <taxon>Archelosauria</taxon>
        <taxon>Testudinata</taxon>
        <taxon>Testudines</taxon>
        <taxon>Cryptodira</taxon>
        <taxon>Durocryptodira</taxon>
        <taxon>Testudinoidea</taxon>
        <taxon>Testudinidae</taxon>
        <taxon>Chelonoidis</taxon>
    </lineage>
</organism>
<keyword evidence="2" id="KW-0547">Nucleotide-binding</keyword>
<sequence>MYTEKPELRIVLVGKTGAEKSATGNTILGEKLFESKITAESVTVTCTVRKRDWNGRDIVVIDTPGLFDTKTPLKETMKEIGHSVVVSFPGPHAIVLVMQLGRFTEEEKITFELIQYIFGENVVQYMILLFTRKDDLAGCTLHDPLKALDDKDLQRLMKKCRNRCCAFNNKAKGQEQEDQVGELIEMIDKMVQQNGGFHYTIDIERYEEEMERKKRKVTTQYEEECKKIDEELQKKGSYNENTLKQQKEAMRQKLEKDLEKINTLYQAQLHELRARADMYAIIKTFSSVFFKMKRWFE</sequence>
<accession>A0A8C0GTT8</accession>
<keyword evidence="4" id="KW-0175">Coiled coil</keyword>
<dbReference type="PANTHER" id="PTHR10903:SF170">
    <property type="entry name" value="GTPASE IMAP FAMILY MEMBER 7"/>
    <property type="match status" value="1"/>
</dbReference>
<reference evidence="6" key="1">
    <citation type="submission" date="2025-08" db="UniProtKB">
        <authorList>
            <consortium name="Ensembl"/>
        </authorList>
    </citation>
    <scope>IDENTIFICATION</scope>
</reference>
<dbReference type="SUPFAM" id="SSF52540">
    <property type="entry name" value="P-loop containing nucleoside triphosphate hydrolases"/>
    <property type="match status" value="1"/>
</dbReference>
<dbReference type="CDD" id="cd01852">
    <property type="entry name" value="AIG1"/>
    <property type="match status" value="1"/>
</dbReference>
<dbReference type="PROSITE" id="PS51720">
    <property type="entry name" value="G_AIG1"/>
    <property type="match status" value="1"/>
</dbReference>
<keyword evidence="7" id="KW-1185">Reference proteome</keyword>
<dbReference type="InterPro" id="IPR027417">
    <property type="entry name" value="P-loop_NTPase"/>
</dbReference>
<dbReference type="InterPro" id="IPR006703">
    <property type="entry name" value="G_AIG1"/>
</dbReference>
<evidence type="ECO:0000313" key="6">
    <source>
        <dbReference type="Ensembl" id="ENSCABP00000013991.1"/>
    </source>
</evidence>
<dbReference type="InterPro" id="IPR045058">
    <property type="entry name" value="GIMA/IAN/Toc"/>
</dbReference>
<evidence type="ECO:0000256" key="4">
    <source>
        <dbReference type="SAM" id="Coils"/>
    </source>
</evidence>
<proteinExistence type="inferred from homology"/>
<name>A0A8C0GTT8_CHEAB</name>
<evidence type="ECO:0000256" key="1">
    <source>
        <dbReference type="ARBA" id="ARBA00008535"/>
    </source>
</evidence>
<reference evidence="6" key="2">
    <citation type="submission" date="2025-09" db="UniProtKB">
        <authorList>
            <consortium name="Ensembl"/>
        </authorList>
    </citation>
    <scope>IDENTIFICATION</scope>
</reference>
<dbReference type="GeneTree" id="ENSGT00940000159509"/>
<dbReference type="GO" id="GO:0005525">
    <property type="term" value="F:GTP binding"/>
    <property type="evidence" value="ECO:0007669"/>
    <property type="project" value="UniProtKB-KW"/>
</dbReference>
<dbReference type="Ensembl" id="ENSCABT00000015336.1">
    <property type="protein sequence ID" value="ENSCABP00000013991.1"/>
    <property type="gene ID" value="ENSCABG00000010437.1"/>
</dbReference>
<dbReference type="Proteomes" id="UP000694404">
    <property type="component" value="Unplaced"/>
</dbReference>
<dbReference type="AlphaFoldDB" id="A0A8C0GTT8"/>
<dbReference type="Gene3D" id="3.40.50.300">
    <property type="entry name" value="P-loop containing nucleotide triphosphate hydrolases"/>
    <property type="match status" value="1"/>
</dbReference>
<evidence type="ECO:0000313" key="7">
    <source>
        <dbReference type="Proteomes" id="UP000694404"/>
    </source>
</evidence>
<evidence type="ECO:0000256" key="3">
    <source>
        <dbReference type="ARBA" id="ARBA00023134"/>
    </source>
</evidence>